<proteinExistence type="predicted"/>
<dbReference type="CDD" id="cd14852">
    <property type="entry name" value="LD-carboxypeptidase"/>
    <property type="match status" value="1"/>
</dbReference>
<dbReference type="InterPro" id="IPR058193">
    <property type="entry name" value="VanY/YodJ_core_dom"/>
</dbReference>
<dbReference type="EMBL" id="CP009223">
    <property type="protein sequence ID" value="AIM63445.1"/>
    <property type="molecule type" value="Genomic_DNA"/>
</dbReference>
<sequence>MRKNVGIVIGSALIVLGGFWFYQQAVTPKNVPVETNKAESNVTTKNNASKSKDGLPADATTDNPALVLVNKKHPLKAEIDFEKAEMQGVTYNALMKQSLTDFVNAATEAGYPVTIVSAYRSIAYQQTVIDTQVAQYLAQGDSEDEAMEKTLEYIQTPGASEHHTGLGVDIMANEYWDVHHALNPEADETKAQQWLIKHAPDYGFVLRYPKTAEGRESTGIAYESWHFRYVGVENAQYMAKNNLTLEQYWDLMNQNK</sequence>
<dbReference type="RefSeq" id="WP_009765072.1">
    <property type="nucleotide sequence ID" value="NZ_CP009223.1"/>
</dbReference>
<keyword evidence="4" id="KW-0121">Carboxypeptidase</keyword>
<evidence type="ECO:0000313" key="4">
    <source>
        <dbReference type="EMBL" id="AIM63445.1"/>
    </source>
</evidence>
<dbReference type="InterPro" id="IPR003709">
    <property type="entry name" value="VanY-like_core_dom"/>
</dbReference>
<dbReference type="InterPro" id="IPR052179">
    <property type="entry name" value="DD-CPase-like"/>
</dbReference>
<dbReference type="Pfam" id="PF02557">
    <property type="entry name" value="VanY"/>
    <property type="match status" value="1"/>
</dbReference>
<dbReference type="AlphaFoldDB" id="A0A075U0N3"/>
<keyword evidence="2" id="KW-0472">Membrane</keyword>
<feature type="compositionally biased region" description="Polar residues" evidence="1">
    <location>
        <begin position="38"/>
        <end position="49"/>
    </location>
</feature>
<dbReference type="KEGG" id="wce:WS08_1128"/>
<dbReference type="GO" id="GO:0004180">
    <property type="term" value="F:carboxypeptidase activity"/>
    <property type="evidence" value="ECO:0007669"/>
    <property type="project" value="UniProtKB-KW"/>
</dbReference>
<keyword evidence="4" id="KW-0378">Hydrolase</keyword>
<reference evidence="4 5" key="1">
    <citation type="journal article" date="2014" name="Genome Announc.">
        <title>Complete Genome Sequences of Fish Pathogenic Weissella ceti Strains WS74 and WS105.</title>
        <authorList>
            <person name="Figueiredo H.C."/>
            <person name="Leal C.A."/>
            <person name="Dorella F.A."/>
            <person name="Carvalho A.F."/>
            <person name="Soares S.C."/>
            <person name="Pereira F.L."/>
            <person name="Azevedo V.A."/>
        </authorList>
    </citation>
    <scope>NUCLEOTIDE SEQUENCE [LARGE SCALE GENOMIC DNA]</scope>
    <source>
        <strain evidence="4 5">WS74</strain>
    </source>
</reference>
<keyword evidence="2" id="KW-0812">Transmembrane</keyword>
<feature type="domain" description="D-alanyl-D-alanine carboxypeptidase-like core" evidence="3">
    <location>
        <begin position="95"/>
        <end position="231"/>
    </location>
</feature>
<dbReference type="KEGG" id="wci:WS105_1190"/>
<reference evidence="5" key="2">
    <citation type="submission" date="2014-08" db="EMBL/GenBank/DDBJ databases">
        <title>Complete genome of Weissella ceti strain WS74 isolated from diseased rainbow trout in Brazil.</title>
        <authorList>
            <person name="Figueiredo H.C.P."/>
            <person name="Leal C.A.G."/>
            <person name="Pereira F.L."/>
            <person name="Soares S.C."/>
            <person name="Dorella F.A."/>
            <person name="Carvalho A.F."/>
            <person name="Azevedo V.A.C."/>
        </authorList>
    </citation>
    <scope>NUCLEOTIDE SEQUENCE [LARGE SCALE GENOMIC DNA]</scope>
    <source>
        <strain evidence="5">WS74</strain>
    </source>
</reference>
<dbReference type="OrthoDB" id="9792074at2"/>
<dbReference type="GO" id="GO:0006508">
    <property type="term" value="P:proteolysis"/>
    <property type="evidence" value="ECO:0007669"/>
    <property type="project" value="InterPro"/>
</dbReference>
<keyword evidence="5" id="KW-1185">Reference proteome</keyword>
<dbReference type="Proteomes" id="UP000029079">
    <property type="component" value="Chromosome"/>
</dbReference>
<feature type="region of interest" description="Disordered" evidence="1">
    <location>
        <begin position="35"/>
        <end position="59"/>
    </location>
</feature>
<dbReference type="PATRIC" id="fig|759620.7.peg.1152"/>
<dbReference type="PANTHER" id="PTHR34385:SF1">
    <property type="entry name" value="PEPTIDOGLYCAN L-ALANYL-D-GLUTAMATE ENDOPEPTIDASE CWLK"/>
    <property type="match status" value="1"/>
</dbReference>
<organism evidence="4 5">
    <name type="scientific">Weissella ceti</name>
    <dbReference type="NCBI Taxonomy" id="759620"/>
    <lineage>
        <taxon>Bacteria</taxon>
        <taxon>Bacillati</taxon>
        <taxon>Bacillota</taxon>
        <taxon>Bacilli</taxon>
        <taxon>Lactobacillales</taxon>
        <taxon>Lactobacillaceae</taxon>
        <taxon>Weissella</taxon>
    </lineage>
</organism>
<dbReference type="Gene3D" id="3.30.1380.10">
    <property type="match status" value="1"/>
</dbReference>
<dbReference type="SUPFAM" id="SSF55166">
    <property type="entry name" value="Hedgehog/DD-peptidase"/>
    <property type="match status" value="1"/>
</dbReference>
<gene>
    <name evidence="4" type="ORF">WS74_1196</name>
</gene>
<dbReference type="InterPro" id="IPR009045">
    <property type="entry name" value="Zn_M74/Hedgehog-like"/>
</dbReference>
<keyword evidence="2" id="KW-1133">Transmembrane helix</keyword>
<feature type="transmembrane region" description="Helical" evidence="2">
    <location>
        <begin position="5"/>
        <end position="22"/>
    </location>
</feature>
<protein>
    <submittedName>
        <fullName evidence="4">D-alanyl-D-alanine carboxypeptidase</fullName>
    </submittedName>
</protein>
<name>A0A075U0N3_9LACO</name>
<evidence type="ECO:0000256" key="1">
    <source>
        <dbReference type="SAM" id="MobiDB-lite"/>
    </source>
</evidence>
<evidence type="ECO:0000259" key="3">
    <source>
        <dbReference type="Pfam" id="PF02557"/>
    </source>
</evidence>
<evidence type="ECO:0000313" key="5">
    <source>
        <dbReference type="Proteomes" id="UP000029079"/>
    </source>
</evidence>
<accession>A0A075U0N3</accession>
<evidence type="ECO:0000256" key="2">
    <source>
        <dbReference type="SAM" id="Phobius"/>
    </source>
</evidence>
<dbReference type="PANTHER" id="PTHR34385">
    <property type="entry name" value="D-ALANYL-D-ALANINE CARBOXYPEPTIDASE"/>
    <property type="match status" value="1"/>
</dbReference>
<dbReference type="KEGG" id="wct:WS74_1196"/>
<keyword evidence="4" id="KW-0645">Protease</keyword>
<dbReference type="STRING" id="759620.WS105_1190"/>